<dbReference type="EMBL" id="LSRQ01006810">
    <property type="protein sequence ID" value="OAY65586.1"/>
    <property type="molecule type" value="Genomic_DNA"/>
</dbReference>
<feature type="compositionally biased region" description="Low complexity" evidence="1">
    <location>
        <begin position="98"/>
        <end position="116"/>
    </location>
</feature>
<evidence type="ECO:0000256" key="1">
    <source>
        <dbReference type="SAM" id="MobiDB-lite"/>
    </source>
</evidence>
<accession>A0A199ULL3</accession>
<dbReference type="AlphaFoldDB" id="A0A199ULL3"/>
<feature type="region of interest" description="Disordered" evidence="1">
    <location>
        <begin position="98"/>
        <end position="130"/>
    </location>
</feature>
<evidence type="ECO:0000313" key="3">
    <source>
        <dbReference type="Proteomes" id="UP000092600"/>
    </source>
</evidence>
<protein>
    <submittedName>
        <fullName evidence="2">Uncharacterized protein</fullName>
    </submittedName>
</protein>
<proteinExistence type="predicted"/>
<reference evidence="2 3" key="1">
    <citation type="journal article" date="2016" name="DNA Res.">
        <title>The draft genome of MD-2 pineapple using hybrid error correction of long reads.</title>
        <authorList>
            <person name="Redwan R.M."/>
            <person name="Saidin A."/>
            <person name="Kumar S.V."/>
        </authorList>
    </citation>
    <scope>NUCLEOTIDE SEQUENCE [LARGE SCALE GENOMIC DNA]</scope>
    <source>
        <strain evidence="3">cv. MD2</strain>
        <tissue evidence="2">Leaf</tissue>
    </source>
</reference>
<organism evidence="2 3">
    <name type="scientific">Ananas comosus</name>
    <name type="common">Pineapple</name>
    <name type="synonym">Ananas ananas</name>
    <dbReference type="NCBI Taxonomy" id="4615"/>
    <lineage>
        <taxon>Eukaryota</taxon>
        <taxon>Viridiplantae</taxon>
        <taxon>Streptophyta</taxon>
        <taxon>Embryophyta</taxon>
        <taxon>Tracheophyta</taxon>
        <taxon>Spermatophyta</taxon>
        <taxon>Magnoliopsida</taxon>
        <taxon>Liliopsida</taxon>
        <taxon>Poales</taxon>
        <taxon>Bromeliaceae</taxon>
        <taxon>Bromelioideae</taxon>
        <taxon>Ananas</taxon>
    </lineage>
</organism>
<name>A0A199ULL3_ANACO</name>
<sequence length="290" mass="30783">MNMWTDQAPMPLTMVSMEKRDLSSMATMAASERMPEWYLRRVVEVLPSAEIRSGGAVRRMLRTRQWKGGWNRSKIGGSWTSITGARSGSAARRCRIAAATSPSAERGRAAARSAALADDDEELGSPSDSPETLRIFLGRKGIFAVGAAEEAGVGSEGSLREGDGGLGAEEEGWGVGFGLGLGFCSPWGREGKGDEEVEVGVGLGWGWEEEEGGCGGTEEDDDGARGAHGDFRPRHGARPLDPDAPLKPGKLYFLVDLPRADLEPDHRREGATGAGAGAARSRAELCRALL</sequence>
<feature type="region of interest" description="Disordered" evidence="1">
    <location>
        <begin position="208"/>
        <end position="245"/>
    </location>
</feature>
<dbReference type="Proteomes" id="UP000092600">
    <property type="component" value="Unassembled WGS sequence"/>
</dbReference>
<gene>
    <name evidence="2" type="ORF">ACMD2_15620</name>
</gene>
<comment type="caution">
    <text evidence="2">The sequence shown here is derived from an EMBL/GenBank/DDBJ whole genome shotgun (WGS) entry which is preliminary data.</text>
</comment>
<feature type="non-terminal residue" evidence="2">
    <location>
        <position position="290"/>
    </location>
</feature>
<feature type="compositionally biased region" description="Basic and acidic residues" evidence="1">
    <location>
        <begin position="223"/>
        <end position="241"/>
    </location>
</feature>
<evidence type="ECO:0000313" key="2">
    <source>
        <dbReference type="EMBL" id="OAY65586.1"/>
    </source>
</evidence>
<feature type="compositionally biased region" description="Acidic residues" evidence="1">
    <location>
        <begin position="208"/>
        <end position="222"/>
    </location>
</feature>